<comment type="caution">
    <text evidence="2">The sequence shown here is derived from an EMBL/GenBank/DDBJ whole genome shotgun (WGS) entry which is preliminary data.</text>
</comment>
<keyword evidence="1" id="KW-0812">Transmembrane</keyword>
<proteinExistence type="predicted"/>
<feature type="transmembrane region" description="Helical" evidence="1">
    <location>
        <begin position="131"/>
        <end position="153"/>
    </location>
</feature>
<reference evidence="2 3" key="1">
    <citation type="submission" date="2024-08" db="EMBL/GenBank/DDBJ databases">
        <authorList>
            <person name="Cucini C."/>
            <person name="Frati F."/>
        </authorList>
    </citation>
    <scope>NUCLEOTIDE SEQUENCE [LARGE SCALE GENOMIC DNA]</scope>
</reference>
<evidence type="ECO:0000313" key="3">
    <source>
        <dbReference type="Proteomes" id="UP001642540"/>
    </source>
</evidence>
<protein>
    <submittedName>
        <fullName evidence="2">Uncharacterized protein</fullName>
    </submittedName>
</protein>
<feature type="transmembrane region" description="Helical" evidence="1">
    <location>
        <begin position="35"/>
        <end position="53"/>
    </location>
</feature>
<dbReference type="Proteomes" id="UP001642540">
    <property type="component" value="Unassembled WGS sequence"/>
</dbReference>
<sequence>MYPEKKIIELNKLPPEFQTIYANKGDSYFQTFFNFMFYLLFVPFKVAVVGKSGDLILKSNRLQKVLCATIHLAGIGLGIFYIVVHSQNMSSTKDVPSLFLNAGGIAAYISIIISINIVWFHQPAILEMLQASLLSLILWMFLVQTAMGSFSAFGSEAFSPKVLISLGKVVEICEQFVGSTGTESWPWSPIIRFIVKIILIQANNF</sequence>
<keyword evidence="1" id="KW-0472">Membrane</keyword>
<keyword evidence="3" id="KW-1185">Reference proteome</keyword>
<dbReference type="EMBL" id="CAXLJM020000101">
    <property type="protein sequence ID" value="CAL8133765.1"/>
    <property type="molecule type" value="Genomic_DNA"/>
</dbReference>
<feature type="transmembrane region" description="Helical" evidence="1">
    <location>
        <begin position="65"/>
        <end position="86"/>
    </location>
</feature>
<organism evidence="2 3">
    <name type="scientific">Orchesella dallaii</name>
    <dbReference type="NCBI Taxonomy" id="48710"/>
    <lineage>
        <taxon>Eukaryota</taxon>
        <taxon>Metazoa</taxon>
        <taxon>Ecdysozoa</taxon>
        <taxon>Arthropoda</taxon>
        <taxon>Hexapoda</taxon>
        <taxon>Collembola</taxon>
        <taxon>Entomobryomorpha</taxon>
        <taxon>Entomobryoidea</taxon>
        <taxon>Orchesellidae</taxon>
        <taxon>Orchesellinae</taxon>
        <taxon>Orchesella</taxon>
    </lineage>
</organism>
<accession>A0ABP1RR89</accession>
<keyword evidence="1" id="KW-1133">Transmembrane helix</keyword>
<gene>
    <name evidence="2" type="ORF">ODALV1_LOCUS25214</name>
</gene>
<evidence type="ECO:0000313" key="2">
    <source>
        <dbReference type="EMBL" id="CAL8133765.1"/>
    </source>
</evidence>
<evidence type="ECO:0000256" key="1">
    <source>
        <dbReference type="SAM" id="Phobius"/>
    </source>
</evidence>
<name>A0ABP1RR89_9HEXA</name>
<feature type="transmembrane region" description="Helical" evidence="1">
    <location>
        <begin position="98"/>
        <end position="119"/>
    </location>
</feature>